<evidence type="ECO:0000313" key="3">
    <source>
        <dbReference type="Proteomes" id="UP000276215"/>
    </source>
</evidence>
<organism evidence="2 3">
    <name type="scientific">Choiromyces venosus 120613-1</name>
    <dbReference type="NCBI Taxonomy" id="1336337"/>
    <lineage>
        <taxon>Eukaryota</taxon>
        <taxon>Fungi</taxon>
        <taxon>Dikarya</taxon>
        <taxon>Ascomycota</taxon>
        <taxon>Pezizomycotina</taxon>
        <taxon>Pezizomycetes</taxon>
        <taxon>Pezizales</taxon>
        <taxon>Tuberaceae</taxon>
        <taxon>Choiromyces</taxon>
    </lineage>
</organism>
<dbReference type="EMBL" id="ML120378">
    <property type="protein sequence ID" value="RPB00649.1"/>
    <property type="molecule type" value="Genomic_DNA"/>
</dbReference>
<dbReference type="STRING" id="1336337.A0A3N4JUE3"/>
<dbReference type="Proteomes" id="UP000276215">
    <property type="component" value="Unassembled WGS sequence"/>
</dbReference>
<feature type="domain" description="Mitochondrial outer membrane transport complex Sam37/metaxin N-terminal" evidence="1">
    <location>
        <begin position="21"/>
        <end position="119"/>
    </location>
</feature>
<accession>A0A3N4JUE3</accession>
<dbReference type="InterPro" id="IPR019564">
    <property type="entry name" value="Sam37/metaxin_N"/>
</dbReference>
<evidence type="ECO:0000259" key="1">
    <source>
        <dbReference type="Pfam" id="PF10568"/>
    </source>
</evidence>
<keyword evidence="3" id="KW-1185">Reference proteome</keyword>
<protein>
    <recommendedName>
        <fullName evidence="1">Mitochondrial outer membrane transport complex Sam37/metaxin N-terminal domain-containing protein</fullName>
    </recommendedName>
</protein>
<evidence type="ECO:0000313" key="2">
    <source>
        <dbReference type="EMBL" id="RPB00649.1"/>
    </source>
</evidence>
<dbReference type="OrthoDB" id="5835136at2759"/>
<proteinExistence type="predicted"/>
<dbReference type="Pfam" id="PF10568">
    <property type="entry name" value="Tom37"/>
    <property type="match status" value="1"/>
</dbReference>
<reference evidence="2 3" key="1">
    <citation type="journal article" date="2018" name="Nat. Ecol. Evol.">
        <title>Pezizomycetes genomes reveal the molecular basis of ectomycorrhizal truffle lifestyle.</title>
        <authorList>
            <person name="Murat C."/>
            <person name="Payen T."/>
            <person name="Noel B."/>
            <person name="Kuo A."/>
            <person name="Morin E."/>
            <person name="Chen J."/>
            <person name="Kohler A."/>
            <person name="Krizsan K."/>
            <person name="Balestrini R."/>
            <person name="Da Silva C."/>
            <person name="Montanini B."/>
            <person name="Hainaut M."/>
            <person name="Levati E."/>
            <person name="Barry K.W."/>
            <person name="Belfiori B."/>
            <person name="Cichocki N."/>
            <person name="Clum A."/>
            <person name="Dockter R.B."/>
            <person name="Fauchery L."/>
            <person name="Guy J."/>
            <person name="Iotti M."/>
            <person name="Le Tacon F."/>
            <person name="Lindquist E.A."/>
            <person name="Lipzen A."/>
            <person name="Malagnac F."/>
            <person name="Mello A."/>
            <person name="Molinier V."/>
            <person name="Miyauchi S."/>
            <person name="Poulain J."/>
            <person name="Riccioni C."/>
            <person name="Rubini A."/>
            <person name="Sitrit Y."/>
            <person name="Splivallo R."/>
            <person name="Traeger S."/>
            <person name="Wang M."/>
            <person name="Zifcakova L."/>
            <person name="Wipf D."/>
            <person name="Zambonelli A."/>
            <person name="Paolocci F."/>
            <person name="Nowrousian M."/>
            <person name="Ottonello S."/>
            <person name="Baldrian P."/>
            <person name="Spatafora J.W."/>
            <person name="Henrissat B."/>
            <person name="Nagy L.G."/>
            <person name="Aury J.M."/>
            <person name="Wincker P."/>
            <person name="Grigoriev I.V."/>
            <person name="Bonfante P."/>
            <person name="Martin F.M."/>
        </authorList>
    </citation>
    <scope>NUCLEOTIDE SEQUENCE [LARGE SCALE GENOMIC DNA]</scope>
    <source>
        <strain evidence="2 3">120613-1</strain>
    </source>
</reference>
<dbReference type="AlphaFoldDB" id="A0A3N4JUE3"/>
<dbReference type="GO" id="GO:0001401">
    <property type="term" value="C:SAM complex"/>
    <property type="evidence" value="ECO:0007669"/>
    <property type="project" value="InterPro"/>
</dbReference>
<gene>
    <name evidence="2" type="ORF">L873DRAFT_759221</name>
</gene>
<sequence length="273" mass="29474">MLELHIYSPPSSVLPSLTPPCIALLSYLLKTQQPGTWTLHASNNPYLPSPRRGLPALHDRDSGVWTSGFRASINYLHLRRRPSSSDGESAEVFALGNYIECEGGRVLDSYMFFTDANFDLLRGVIGRGIGGLARYWMPGVLRSEAVGRCGGVIPLASPAPSGSGSDGSALTAAALPKSRDQISVQEAAERIKQHSLADNFLSTLQSYLSSHPRASGNGNGSRRCRGWRGICLIGWGFAVSSLPARAGGVLLERLLPRRFASARWWLGVPCLVE</sequence>
<name>A0A3N4JUE3_9PEZI</name>